<feature type="coiled-coil region" evidence="1">
    <location>
        <begin position="9"/>
        <end position="43"/>
    </location>
</feature>
<dbReference type="EMBL" id="GL877430">
    <property type="protein sequence ID" value="ELA46874.1"/>
    <property type="molecule type" value="Genomic_DNA"/>
</dbReference>
<reference evidence="3" key="1">
    <citation type="submission" date="2011-03" db="EMBL/GenBank/DDBJ databases">
        <title>The genome sequence of Vavraia culicis strain floridensis.</title>
        <authorList>
            <consortium name="The Broad Institute Genome Sequencing Platform"/>
            <person name="Cuomo C."/>
            <person name="Becnel J."/>
            <person name="Sanscrainte N."/>
            <person name="Young S.K."/>
            <person name="Zeng Q."/>
            <person name="Gargeya S."/>
            <person name="Fitzgerald M."/>
            <person name="Haas B."/>
            <person name="Abouelleil A."/>
            <person name="Alvarado L."/>
            <person name="Arachchi H.M."/>
            <person name="Berlin A."/>
            <person name="Chapman S.B."/>
            <person name="Gearin G."/>
            <person name="Goldberg J."/>
            <person name="Griggs A."/>
            <person name="Gujja S."/>
            <person name="Hansen M."/>
            <person name="Heiman D."/>
            <person name="Howarth C."/>
            <person name="Larimer J."/>
            <person name="Lui A."/>
            <person name="MacDonald P.J.P."/>
            <person name="McCowen C."/>
            <person name="Montmayeur A."/>
            <person name="Murphy C."/>
            <person name="Neiman D."/>
            <person name="Pearson M."/>
            <person name="Priest M."/>
            <person name="Roberts A."/>
            <person name="Saif S."/>
            <person name="Shea T."/>
            <person name="Sisk P."/>
            <person name="Stolte C."/>
            <person name="Sykes S."/>
            <person name="Wortman J."/>
            <person name="Nusbaum C."/>
            <person name="Birren B."/>
        </authorList>
    </citation>
    <scope>NUCLEOTIDE SEQUENCE [LARGE SCALE GENOMIC DNA]</scope>
    <source>
        <strain evidence="3">floridensis</strain>
    </source>
</reference>
<name>L2GTE4_VAVCU</name>
<organism evidence="2 3">
    <name type="scientific">Vavraia culicis (isolate floridensis)</name>
    <name type="common">Microsporidian parasite</name>
    <dbReference type="NCBI Taxonomy" id="948595"/>
    <lineage>
        <taxon>Eukaryota</taxon>
        <taxon>Fungi</taxon>
        <taxon>Fungi incertae sedis</taxon>
        <taxon>Microsporidia</taxon>
        <taxon>Pleistophoridae</taxon>
        <taxon>Vavraia</taxon>
    </lineage>
</organism>
<sequence length="157" mass="18892">MDYKIKGELSMLRKKYEKLKQENRALKAELSSYQERENKTKQKMVRYSQLCTSLDNSMECTLETDIERIDHIYGNISDKELQMIIDKVQQTLNFDVFRKYCDNEEVFNMFAPIFVRRHPLKMIALLGNVERRKIRDVKVAEFFDKFVRRPSQHRSVD</sequence>
<keyword evidence="1" id="KW-0175">Coiled coil</keyword>
<gene>
    <name evidence="2" type="ORF">VCUG_01648</name>
</gene>
<dbReference type="VEuPathDB" id="MicrosporidiaDB:VCUG_01648"/>
<dbReference type="OrthoDB" id="10279920at2759"/>
<dbReference type="AlphaFoldDB" id="L2GTE4"/>
<protein>
    <submittedName>
        <fullName evidence="2">Uncharacterized protein</fullName>
    </submittedName>
</protein>
<dbReference type="HOGENOM" id="CLU_1679281_0_0_1"/>
<accession>L2GTE4</accession>
<dbReference type="RefSeq" id="XP_008074664.1">
    <property type="nucleotide sequence ID" value="XM_008076473.1"/>
</dbReference>
<dbReference type="InParanoid" id="L2GTE4"/>
<proteinExistence type="predicted"/>
<evidence type="ECO:0000313" key="2">
    <source>
        <dbReference type="EMBL" id="ELA46874.1"/>
    </source>
</evidence>
<keyword evidence="3" id="KW-1185">Reference proteome</keyword>
<evidence type="ECO:0000313" key="3">
    <source>
        <dbReference type="Proteomes" id="UP000011081"/>
    </source>
</evidence>
<dbReference type="GeneID" id="19879522"/>
<dbReference type="Proteomes" id="UP000011081">
    <property type="component" value="Unassembled WGS sequence"/>
</dbReference>
<evidence type="ECO:0000256" key="1">
    <source>
        <dbReference type="SAM" id="Coils"/>
    </source>
</evidence>